<organism evidence="2 3">
    <name type="scientific">Cymbomonas tetramitiformis</name>
    <dbReference type="NCBI Taxonomy" id="36881"/>
    <lineage>
        <taxon>Eukaryota</taxon>
        <taxon>Viridiplantae</taxon>
        <taxon>Chlorophyta</taxon>
        <taxon>Pyramimonadophyceae</taxon>
        <taxon>Pyramimonadales</taxon>
        <taxon>Pyramimonadaceae</taxon>
        <taxon>Cymbomonas</taxon>
    </lineage>
</organism>
<feature type="compositionally biased region" description="Basic and acidic residues" evidence="1">
    <location>
        <begin position="44"/>
        <end position="62"/>
    </location>
</feature>
<dbReference type="AlphaFoldDB" id="A0AAE0GH92"/>
<dbReference type="Proteomes" id="UP001190700">
    <property type="component" value="Unassembled WGS sequence"/>
</dbReference>
<comment type="caution">
    <text evidence="2">The sequence shown here is derived from an EMBL/GenBank/DDBJ whole genome shotgun (WGS) entry which is preliminary data.</text>
</comment>
<keyword evidence="3" id="KW-1185">Reference proteome</keyword>
<dbReference type="InterPro" id="IPR036514">
    <property type="entry name" value="SGNH_hydro_sf"/>
</dbReference>
<dbReference type="Pfam" id="PF11913">
    <property type="entry name" value="DUF3431"/>
    <property type="match status" value="1"/>
</dbReference>
<dbReference type="PANTHER" id="PTHR34407:SF1">
    <property type="entry name" value="SGNH HYDROLASE-TYPE ESTERASE DOMAIN-CONTAINING PROTEIN"/>
    <property type="match status" value="1"/>
</dbReference>
<sequence>MPRLQRTSPSAQKMKSVPLAKLQGSRVSKTNLQSAGPTVTKESASLREKSVRSNLSEKRQTDSNDNGSDTGTYFFDFNKISSLTSRSFSPLGLTVLGVLAFLAIQHINIELADNNWSSGSGVLNATYTLSLFTEAGTSAVSNLLNHSFFSVPGISITSGLSPRNEEAQRIQFVVSTSGDLHDTIVDTSWIPKINGDILVYHSRKGFKTLLKHFVCERCNTKQVKMPRSAKGITDEQYEAVHFLTYIVDQYDTLADVTVFLPGNTSKHAPDLVKLLNCSAAWSDIQPLGFFSVPGISITSGLSPRNEEAQRIQFVVSTSGDLHDTIVDTSWIPKINGDILVYHSRKGFKTLLKHFVCERCNTKQVKMPRSAKGITDEQYEAVHFLTYIVDQYDTLADVTVFLPGNTSKHAPDIVKLLNCSAAWSDIQPLGWTKMGSRQALHLIQDGYARWLGAPCAGSRVALSLLDQNFTRGETIDNDYAKIPTWASNISFSGLPDHNTVEDYKEDSIEARSMVLEHDPGVSSPLCALWSGLNFDGDCPETIFVNYGNSFAVTRARIHARSRGFYTKLKEWVLQDMVNNAIALENLWLAVFHYTPNKNTPIVYNNGLLISKPPSADEADKPPSADEADKPPSADEANKPESPSASKKAELHCEAVYTALGSNNASQAQSLEWLRTQSPGNMAAFGKLFEACESTSSVTMLVMGGSMTAGVLCSDSAHDLNEQACSYSARFATWLNSTIANSVMYINEARGGTTSDTGASILGVLVPHLQPDIIMTDYSINDILDFESKDGKRGGMIQQQQLTARALSSATEALILGIRKLAPQALHVIVFSQCPRCMAGGVMYDAIVMTAKFYMVPLVDFYAACAFGDHCKWTEQGGSHGAHPPWQTHQAYADAVAYVFQKAYVATMCEKPASLGSPSVTSLNQDSVLSKYVKCLLPKTRISAFDATIQGNDTKSNDGWRLYEDRPGKPGWITTTVDSIKTFKVAFGDAAILAVKYLRSYDGLGDVEMSVRNTTIYAKTTLRGLWLDKSKRISTTQITWFQAADERNQGKLHDMGVIGFGIKPNATHEIDFRFTGRPGTKFKLIEIMAC</sequence>
<dbReference type="PANTHER" id="PTHR34407">
    <property type="entry name" value="EXPRESSED PROTEIN"/>
    <property type="match status" value="1"/>
</dbReference>
<dbReference type="Gene3D" id="3.40.50.1110">
    <property type="entry name" value="SGNH hydrolase"/>
    <property type="match status" value="1"/>
</dbReference>
<evidence type="ECO:0000313" key="2">
    <source>
        <dbReference type="EMBL" id="KAK3277416.1"/>
    </source>
</evidence>
<protein>
    <submittedName>
        <fullName evidence="2">Uncharacterized protein</fullName>
    </submittedName>
</protein>
<evidence type="ECO:0000313" key="3">
    <source>
        <dbReference type="Proteomes" id="UP001190700"/>
    </source>
</evidence>
<name>A0AAE0GH92_9CHLO</name>
<feature type="compositionally biased region" description="Polar residues" evidence="1">
    <location>
        <begin position="25"/>
        <end position="43"/>
    </location>
</feature>
<accession>A0AAE0GH92</accession>
<dbReference type="EMBL" id="LGRX02006119">
    <property type="protein sequence ID" value="KAK3277416.1"/>
    <property type="molecule type" value="Genomic_DNA"/>
</dbReference>
<feature type="compositionally biased region" description="Basic and acidic residues" evidence="1">
    <location>
        <begin position="616"/>
        <end position="637"/>
    </location>
</feature>
<dbReference type="InterPro" id="IPR021838">
    <property type="entry name" value="DUF3431"/>
</dbReference>
<gene>
    <name evidence="2" type="ORF">CYMTET_14579</name>
</gene>
<evidence type="ECO:0000256" key="1">
    <source>
        <dbReference type="SAM" id="MobiDB-lite"/>
    </source>
</evidence>
<feature type="region of interest" description="Disordered" evidence="1">
    <location>
        <begin position="1"/>
        <end position="68"/>
    </location>
</feature>
<feature type="compositionally biased region" description="Polar residues" evidence="1">
    <location>
        <begin position="1"/>
        <end position="13"/>
    </location>
</feature>
<dbReference type="SUPFAM" id="SSF52266">
    <property type="entry name" value="SGNH hydrolase"/>
    <property type="match status" value="1"/>
</dbReference>
<proteinExistence type="predicted"/>
<reference evidence="2 3" key="1">
    <citation type="journal article" date="2015" name="Genome Biol. Evol.">
        <title>Comparative Genomics of a Bacterivorous Green Alga Reveals Evolutionary Causalities and Consequences of Phago-Mixotrophic Mode of Nutrition.</title>
        <authorList>
            <person name="Burns J.A."/>
            <person name="Paasch A."/>
            <person name="Narechania A."/>
            <person name="Kim E."/>
        </authorList>
    </citation>
    <scope>NUCLEOTIDE SEQUENCE [LARGE SCALE GENOMIC DNA]</scope>
    <source>
        <strain evidence="2 3">PLY_AMNH</strain>
    </source>
</reference>
<feature type="region of interest" description="Disordered" evidence="1">
    <location>
        <begin position="611"/>
        <end position="645"/>
    </location>
</feature>